<evidence type="ECO:0000256" key="2">
    <source>
        <dbReference type="SAM" id="Phobius"/>
    </source>
</evidence>
<keyword evidence="5" id="KW-1185">Reference proteome</keyword>
<proteinExistence type="predicted"/>
<dbReference type="Proteomes" id="UP000076580">
    <property type="component" value="Chromosome 03"/>
</dbReference>
<evidence type="ECO:0000256" key="1">
    <source>
        <dbReference type="SAM" id="MobiDB-lite"/>
    </source>
</evidence>
<dbReference type="GeneID" id="63718635"/>
<organism evidence="4 5">
    <name type="scientific">Drechmeria coniospora</name>
    <name type="common">Nematophagous fungus</name>
    <name type="synonym">Meria coniospora</name>
    <dbReference type="NCBI Taxonomy" id="98403"/>
    <lineage>
        <taxon>Eukaryota</taxon>
        <taxon>Fungi</taxon>
        <taxon>Dikarya</taxon>
        <taxon>Ascomycota</taxon>
        <taxon>Pezizomycotina</taxon>
        <taxon>Sordariomycetes</taxon>
        <taxon>Hypocreomycetidae</taxon>
        <taxon>Hypocreales</taxon>
        <taxon>Ophiocordycipitaceae</taxon>
        <taxon>Drechmeria</taxon>
    </lineage>
</organism>
<feature type="compositionally biased region" description="Basic and acidic residues" evidence="1">
    <location>
        <begin position="30"/>
        <end position="44"/>
    </location>
</feature>
<accession>A0A151GAD0</accession>
<protein>
    <submittedName>
        <fullName evidence="4">Uncharacterized protein</fullName>
    </submittedName>
</protein>
<evidence type="ECO:0000313" key="4">
    <source>
        <dbReference type="EMBL" id="KYK54038.1"/>
    </source>
</evidence>
<keyword evidence="2" id="KW-1133">Transmembrane helix</keyword>
<feature type="chain" id="PRO_5007580402" evidence="3">
    <location>
        <begin position="30"/>
        <end position="166"/>
    </location>
</feature>
<reference evidence="4 5" key="1">
    <citation type="journal article" date="2016" name="Sci. Rep.">
        <title>Insights into Adaptations to a Near-Obligate Nematode Endoparasitic Lifestyle from the Finished Genome of Drechmeria coniospora.</title>
        <authorList>
            <person name="Zhang L."/>
            <person name="Zhou Z."/>
            <person name="Guo Q."/>
            <person name="Fokkens L."/>
            <person name="Miskei M."/>
            <person name="Pocsi I."/>
            <person name="Zhang W."/>
            <person name="Chen M."/>
            <person name="Wang L."/>
            <person name="Sun Y."/>
            <person name="Donzelli B.G."/>
            <person name="Gibson D.M."/>
            <person name="Nelson D.R."/>
            <person name="Luo J.G."/>
            <person name="Rep M."/>
            <person name="Liu H."/>
            <person name="Yang S."/>
            <person name="Wang J."/>
            <person name="Krasnoff S.B."/>
            <person name="Xu Y."/>
            <person name="Molnar I."/>
            <person name="Lin M."/>
        </authorList>
    </citation>
    <scope>NUCLEOTIDE SEQUENCE [LARGE SCALE GENOMIC DNA]</scope>
    <source>
        <strain evidence="4 5">ARSEF 6962</strain>
    </source>
</reference>
<dbReference type="AlphaFoldDB" id="A0A151GAD0"/>
<keyword evidence="2" id="KW-0472">Membrane</keyword>
<evidence type="ECO:0000256" key="3">
    <source>
        <dbReference type="SAM" id="SignalP"/>
    </source>
</evidence>
<keyword evidence="3" id="KW-0732">Signal</keyword>
<sequence>MAGCSLPSRALAPLLLLLLLLLHSSPSTGKRLDTDARTPIKARNEAPALRSDPDSSKSNAGINSNSNSDSNSNAGTDVNMNGNMLIPPYTPIVTPSPDQSAILAAYSFRQETYYECRTRDGAEHCGWHIPLVKAEAGGPGLGTVASTGAVVAAVLCLAAVFAVAMM</sequence>
<dbReference type="RefSeq" id="XP_040653390.1">
    <property type="nucleotide sequence ID" value="XM_040803286.1"/>
</dbReference>
<dbReference type="EMBL" id="LAYC01000003">
    <property type="protein sequence ID" value="KYK54038.1"/>
    <property type="molecule type" value="Genomic_DNA"/>
</dbReference>
<evidence type="ECO:0000313" key="5">
    <source>
        <dbReference type="Proteomes" id="UP000076580"/>
    </source>
</evidence>
<feature type="region of interest" description="Disordered" evidence="1">
    <location>
        <begin position="28"/>
        <end position="79"/>
    </location>
</feature>
<name>A0A151GAD0_DRECN</name>
<comment type="caution">
    <text evidence="4">The sequence shown here is derived from an EMBL/GenBank/DDBJ whole genome shotgun (WGS) entry which is preliminary data.</text>
</comment>
<gene>
    <name evidence="4" type="ORF">DCS_05992</name>
</gene>
<dbReference type="InParanoid" id="A0A151GAD0"/>
<keyword evidence="2" id="KW-0812">Transmembrane</keyword>
<feature type="signal peptide" evidence="3">
    <location>
        <begin position="1"/>
        <end position="29"/>
    </location>
</feature>
<feature type="transmembrane region" description="Helical" evidence="2">
    <location>
        <begin position="140"/>
        <end position="164"/>
    </location>
</feature>
<feature type="compositionally biased region" description="Low complexity" evidence="1">
    <location>
        <begin position="56"/>
        <end position="73"/>
    </location>
</feature>
<dbReference type="OrthoDB" id="3542181at2759"/>